<evidence type="ECO:0000256" key="2">
    <source>
        <dbReference type="ARBA" id="ARBA00022670"/>
    </source>
</evidence>
<organism evidence="6 7">
    <name type="scientific">Candidatus Methylacidithermus pantelleriae</name>
    <dbReference type="NCBI Taxonomy" id="2744239"/>
    <lineage>
        <taxon>Bacteria</taxon>
        <taxon>Pseudomonadati</taxon>
        <taxon>Verrucomicrobiota</taxon>
        <taxon>Methylacidiphilae</taxon>
        <taxon>Methylacidiphilales</taxon>
        <taxon>Methylacidiphilaceae</taxon>
        <taxon>Candidatus Methylacidithermus</taxon>
    </lineage>
</organism>
<dbReference type="SUPFAM" id="SSF50494">
    <property type="entry name" value="Trypsin-like serine proteases"/>
    <property type="match status" value="1"/>
</dbReference>
<feature type="signal peptide" evidence="5">
    <location>
        <begin position="1"/>
        <end position="23"/>
    </location>
</feature>
<protein>
    <submittedName>
        <fullName evidence="6">Uncharacterized protein</fullName>
    </submittedName>
</protein>
<name>A0A8J2FSC5_9BACT</name>
<evidence type="ECO:0000256" key="3">
    <source>
        <dbReference type="ARBA" id="ARBA00022801"/>
    </source>
</evidence>
<evidence type="ECO:0000313" key="7">
    <source>
        <dbReference type="Proteomes" id="UP000663859"/>
    </source>
</evidence>
<keyword evidence="2" id="KW-0645">Protease</keyword>
<dbReference type="PANTHER" id="PTHR43343">
    <property type="entry name" value="PEPTIDASE S12"/>
    <property type="match status" value="1"/>
</dbReference>
<dbReference type="RefSeq" id="WP_174583238.1">
    <property type="nucleotide sequence ID" value="NZ_CAJNOB010000016.1"/>
</dbReference>
<dbReference type="PRINTS" id="PR00834">
    <property type="entry name" value="PROTEASES2C"/>
</dbReference>
<dbReference type="EMBL" id="CAJNOB010000016">
    <property type="protein sequence ID" value="CAF0697835.1"/>
    <property type="molecule type" value="Genomic_DNA"/>
</dbReference>
<reference evidence="6" key="1">
    <citation type="submission" date="2021-02" db="EMBL/GenBank/DDBJ databases">
        <authorList>
            <person name="Cremers G."/>
            <person name="Picone N."/>
        </authorList>
    </citation>
    <scope>NUCLEOTIDE SEQUENCE</scope>
    <source>
        <strain evidence="6">PQ17</strain>
    </source>
</reference>
<keyword evidence="7" id="KW-1185">Reference proteome</keyword>
<comment type="caution">
    <text evidence="6">The sequence shown here is derived from an EMBL/GenBank/DDBJ whole genome shotgun (WGS) entry which is preliminary data.</text>
</comment>
<sequence length="273" mass="29379">MKLRKVFVTCLSLLLGLPSPLWALHPLDEPVVRAIRMTLPSVVGVRSRKAGGFLGLGKVEPSGQGVGIVVSRRGYILTCAHLVQTATPKVPPLVLLRNGQQLPAELVAVDPDWDLALLRARLPKELPLFSLDRISPNVLGQTVLVIGGSLGVRQTVSRGILSSNVQRIRLSGQRPFYFVQLDAAVNPGNSGAPVVDLEGRLVGICLAKVGGQAVEHVGLAIPGVLVRHWVTQLLEHSDRAWPSSVPVNSLRSRKCHRTSLSPKGLPSPRSRRA</sequence>
<gene>
    <name evidence="6" type="ORF">MPNT_230034</name>
</gene>
<accession>A0A8J2FSC5</accession>
<evidence type="ECO:0000256" key="1">
    <source>
        <dbReference type="ARBA" id="ARBA00010541"/>
    </source>
</evidence>
<proteinExistence type="inferred from homology"/>
<feature type="chain" id="PRO_5035251746" evidence="5">
    <location>
        <begin position="24"/>
        <end position="273"/>
    </location>
</feature>
<comment type="similarity">
    <text evidence="1">Belongs to the peptidase S1C family.</text>
</comment>
<feature type="region of interest" description="Disordered" evidence="4">
    <location>
        <begin position="252"/>
        <end position="273"/>
    </location>
</feature>
<dbReference type="Proteomes" id="UP000663859">
    <property type="component" value="Unassembled WGS sequence"/>
</dbReference>
<keyword evidence="3" id="KW-0378">Hydrolase</keyword>
<dbReference type="GO" id="GO:0006508">
    <property type="term" value="P:proteolysis"/>
    <property type="evidence" value="ECO:0007669"/>
    <property type="project" value="UniProtKB-KW"/>
</dbReference>
<dbReference type="InterPro" id="IPR001940">
    <property type="entry name" value="Peptidase_S1C"/>
</dbReference>
<dbReference type="PANTHER" id="PTHR43343:SF3">
    <property type="entry name" value="PROTEASE DO-LIKE 8, CHLOROPLASTIC"/>
    <property type="match status" value="1"/>
</dbReference>
<dbReference type="Pfam" id="PF13365">
    <property type="entry name" value="Trypsin_2"/>
    <property type="match status" value="1"/>
</dbReference>
<dbReference type="InterPro" id="IPR009003">
    <property type="entry name" value="Peptidase_S1_PA"/>
</dbReference>
<evidence type="ECO:0000256" key="4">
    <source>
        <dbReference type="SAM" id="MobiDB-lite"/>
    </source>
</evidence>
<keyword evidence="5" id="KW-0732">Signal</keyword>
<dbReference type="Gene3D" id="2.40.10.10">
    <property type="entry name" value="Trypsin-like serine proteases"/>
    <property type="match status" value="2"/>
</dbReference>
<evidence type="ECO:0000313" key="6">
    <source>
        <dbReference type="EMBL" id="CAF0697835.1"/>
    </source>
</evidence>
<dbReference type="GO" id="GO:0004252">
    <property type="term" value="F:serine-type endopeptidase activity"/>
    <property type="evidence" value="ECO:0007669"/>
    <property type="project" value="InterPro"/>
</dbReference>
<evidence type="ECO:0000256" key="5">
    <source>
        <dbReference type="SAM" id="SignalP"/>
    </source>
</evidence>
<dbReference type="InterPro" id="IPR051201">
    <property type="entry name" value="Chloro_Bact_Ser_Proteases"/>
</dbReference>
<dbReference type="InterPro" id="IPR043504">
    <property type="entry name" value="Peptidase_S1_PA_chymotrypsin"/>
</dbReference>
<dbReference type="AlphaFoldDB" id="A0A8J2FSC5"/>